<dbReference type="RefSeq" id="XP_046602187.1">
    <property type="nucleotide sequence ID" value="XM_046746231.1"/>
</dbReference>
<keyword evidence="6 7" id="KW-0472">Membrane</keyword>
<dbReference type="SUPFAM" id="SSF103473">
    <property type="entry name" value="MFS general substrate transporter"/>
    <property type="match status" value="1"/>
</dbReference>
<feature type="transmembrane region" description="Helical" evidence="7">
    <location>
        <begin position="123"/>
        <end position="140"/>
    </location>
</feature>
<dbReference type="Gene3D" id="1.20.1250.20">
    <property type="entry name" value="MFS general substrate transporter like domains"/>
    <property type="match status" value="1"/>
</dbReference>
<evidence type="ECO:0000313" key="10">
    <source>
        <dbReference type="RefSeq" id="XP_015512486.2"/>
    </source>
</evidence>
<keyword evidence="5 7" id="KW-1133">Transmembrane helix</keyword>
<dbReference type="InterPro" id="IPR020846">
    <property type="entry name" value="MFS_dom"/>
</dbReference>
<reference evidence="10 11" key="1">
    <citation type="submission" date="2025-05" db="UniProtKB">
        <authorList>
            <consortium name="RefSeq"/>
        </authorList>
    </citation>
    <scope>IDENTIFICATION</scope>
    <source>
        <tissue evidence="10 11">Thorax and Abdomen</tissue>
    </source>
</reference>
<comment type="subcellular location">
    <subcellularLocation>
        <location evidence="1">Membrane</location>
        <topology evidence="1">Multi-pass membrane protein</topology>
    </subcellularLocation>
</comment>
<comment type="similarity">
    <text evidence="2">Belongs to the major facilitator superfamily.</text>
</comment>
<feature type="transmembrane region" description="Helical" evidence="7">
    <location>
        <begin position="420"/>
        <end position="438"/>
    </location>
</feature>
<dbReference type="Proteomes" id="UP000829291">
    <property type="component" value="Chromosome 7"/>
</dbReference>
<evidence type="ECO:0000313" key="11">
    <source>
        <dbReference type="RefSeq" id="XP_046602187.1"/>
    </source>
</evidence>
<dbReference type="InterPro" id="IPR005828">
    <property type="entry name" value="MFS_sugar_transport-like"/>
</dbReference>
<accession>A0A6J0BDP6</accession>
<evidence type="ECO:0000256" key="3">
    <source>
        <dbReference type="ARBA" id="ARBA00022448"/>
    </source>
</evidence>
<organism evidence="9 10">
    <name type="scientific">Neodiprion lecontei</name>
    <name type="common">Redheaded pine sawfly</name>
    <dbReference type="NCBI Taxonomy" id="441921"/>
    <lineage>
        <taxon>Eukaryota</taxon>
        <taxon>Metazoa</taxon>
        <taxon>Ecdysozoa</taxon>
        <taxon>Arthropoda</taxon>
        <taxon>Hexapoda</taxon>
        <taxon>Insecta</taxon>
        <taxon>Pterygota</taxon>
        <taxon>Neoptera</taxon>
        <taxon>Endopterygota</taxon>
        <taxon>Hymenoptera</taxon>
        <taxon>Tenthredinoidea</taxon>
        <taxon>Diprionidae</taxon>
        <taxon>Diprioninae</taxon>
        <taxon>Neodiprion</taxon>
    </lineage>
</organism>
<evidence type="ECO:0000259" key="8">
    <source>
        <dbReference type="PROSITE" id="PS50850"/>
    </source>
</evidence>
<dbReference type="KEGG" id="nlo:107218951"/>
<protein>
    <submittedName>
        <fullName evidence="10 11">Synaptic vesicle glycoprotein 2C isoform X1</fullName>
    </submittedName>
</protein>
<dbReference type="RefSeq" id="XP_015512486.2">
    <property type="nucleotide sequence ID" value="XM_015657000.2"/>
</dbReference>
<evidence type="ECO:0000313" key="12">
    <source>
        <dbReference type="RefSeq" id="XP_046602188.1"/>
    </source>
</evidence>
<dbReference type="OrthoDB" id="10262656at2759"/>
<feature type="transmembrane region" description="Helical" evidence="7">
    <location>
        <begin position="146"/>
        <end position="168"/>
    </location>
</feature>
<dbReference type="GeneID" id="107218951"/>
<dbReference type="Pfam" id="PF00083">
    <property type="entry name" value="Sugar_tr"/>
    <property type="match status" value="1"/>
</dbReference>
<feature type="transmembrane region" description="Helical" evidence="7">
    <location>
        <begin position="395"/>
        <end position="415"/>
    </location>
</feature>
<keyword evidence="4 7" id="KW-0812">Transmembrane</keyword>
<evidence type="ECO:0000313" key="14">
    <source>
        <dbReference type="RefSeq" id="XP_046602190.1"/>
    </source>
</evidence>
<gene>
    <name evidence="10 11 12 13 14" type="primary">LOC107218951</name>
</gene>
<dbReference type="InterPro" id="IPR036259">
    <property type="entry name" value="MFS_trans_sf"/>
</dbReference>
<dbReference type="PANTHER" id="PTHR23511">
    <property type="entry name" value="SYNAPTIC VESICLE GLYCOPROTEIN 2"/>
    <property type="match status" value="1"/>
</dbReference>
<dbReference type="PROSITE" id="PS50850">
    <property type="entry name" value="MFS"/>
    <property type="match status" value="1"/>
</dbReference>
<dbReference type="RefSeq" id="XP_046602190.1">
    <property type="nucleotide sequence ID" value="XM_046746234.1"/>
</dbReference>
<evidence type="ECO:0000256" key="2">
    <source>
        <dbReference type="ARBA" id="ARBA00008335"/>
    </source>
</evidence>
<keyword evidence="3" id="KW-0813">Transport</keyword>
<evidence type="ECO:0000256" key="4">
    <source>
        <dbReference type="ARBA" id="ARBA00022692"/>
    </source>
</evidence>
<feature type="transmembrane region" description="Helical" evidence="7">
    <location>
        <begin position="180"/>
        <end position="201"/>
    </location>
</feature>
<evidence type="ECO:0000256" key="7">
    <source>
        <dbReference type="SAM" id="Phobius"/>
    </source>
</evidence>
<feature type="transmembrane region" description="Helical" evidence="7">
    <location>
        <begin position="95"/>
        <end position="114"/>
    </location>
</feature>
<feature type="transmembrane region" description="Helical" evidence="7">
    <location>
        <begin position="478"/>
        <end position="501"/>
    </location>
</feature>
<feature type="transmembrane region" description="Helical" evidence="7">
    <location>
        <begin position="52"/>
        <end position="75"/>
    </location>
</feature>
<evidence type="ECO:0000256" key="6">
    <source>
        <dbReference type="ARBA" id="ARBA00023136"/>
    </source>
</evidence>
<dbReference type="AlphaFoldDB" id="A0A6J0BDP6"/>
<name>A0A6J0BDP6_NEOLC</name>
<dbReference type="RefSeq" id="XP_046602189.1">
    <property type="nucleotide sequence ID" value="XM_046746233.1"/>
</dbReference>
<dbReference type="PANTHER" id="PTHR23511:SF35">
    <property type="entry name" value="MAJOR FACILITATOR SUPERFAMILY (MFS) PROFILE DOMAIN-CONTAINING PROTEIN"/>
    <property type="match status" value="1"/>
</dbReference>
<dbReference type="GO" id="GO:0016020">
    <property type="term" value="C:membrane"/>
    <property type="evidence" value="ECO:0007669"/>
    <property type="project" value="UniProtKB-SubCell"/>
</dbReference>
<feature type="domain" description="Major facilitator superfamily (MFS) profile" evidence="8">
    <location>
        <begin position="55"/>
        <end position="528"/>
    </location>
</feature>
<evidence type="ECO:0000256" key="1">
    <source>
        <dbReference type="ARBA" id="ARBA00004141"/>
    </source>
</evidence>
<keyword evidence="9" id="KW-1185">Reference proteome</keyword>
<sequence>MSDSYRVSEHPEGDIELKKVRDYSSGDKPSELKSADEEVDLERAIELTGFGWYHIGLIAICGGILVATVCETMGMSFVHPAAQCDLALTTVKKGYLSGAMFLGIVVSANAWGFFADTFGRKKVLLISTIGTWAFSFMSSFSPTTNLFIVLRFLTGLFCSNQSTVYAYITEFLPTSKRASIITWTCGFMAIGYLLIPGLAWLLIPLEVNWDLGFVVYTSWRVYLAAIGSLSFATGFLLPFFPESPKFLMSVGRKREALNVLRLVYNRNSGNSNVEYPVKNLKFDVHDTPGHVTTALSFTLQGLFKLMWHQTATLFRPPYGWTTLLFCLIQFGICVTSMGMYIWIPNLLNMIKSGAGIGATICELVLANQANLTLNSASESADCSSLIRSEVYTSTLVTGVFSVVAFGTLGGLVAILRKKTVLVSALFLSGIAGFGNYFATNEITVAVLISVSVAVAGSCSTVSNTIAVEVYPTNLRAMAVSLAFTIGRLGIALAGNTIGILIESYCDFTLIGLGCVTLLCSLLCILLPE</sequence>
<dbReference type="RefSeq" id="XP_046602188.1">
    <property type="nucleotide sequence ID" value="XM_046746232.1"/>
</dbReference>
<feature type="transmembrane region" description="Helical" evidence="7">
    <location>
        <begin position="221"/>
        <end position="240"/>
    </location>
</feature>
<feature type="transmembrane region" description="Helical" evidence="7">
    <location>
        <begin position="507"/>
        <end position="526"/>
    </location>
</feature>
<feature type="transmembrane region" description="Helical" evidence="7">
    <location>
        <begin position="444"/>
        <end position="466"/>
    </location>
</feature>
<proteinExistence type="inferred from homology"/>
<evidence type="ECO:0000256" key="5">
    <source>
        <dbReference type="ARBA" id="ARBA00022989"/>
    </source>
</evidence>
<dbReference type="InParanoid" id="A0A6J0BDP6"/>
<evidence type="ECO:0000313" key="13">
    <source>
        <dbReference type="RefSeq" id="XP_046602189.1"/>
    </source>
</evidence>
<dbReference type="GO" id="GO:0022857">
    <property type="term" value="F:transmembrane transporter activity"/>
    <property type="evidence" value="ECO:0007669"/>
    <property type="project" value="InterPro"/>
</dbReference>
<feature type="transmembrane region" description="Helical" evidence="7">
    <location>
        <begin position="323"/>
        <end position="343"/>
    </location>
</feature>
<evidence type="ECO:0000313" key="9">
    <source>
        <dbReference type="Proteomes" id="UP000829291"/>
    </source>
</evidence>